<dbReference type="AlphaFoldDB" id="A0A653WDI1"/>
<evidence type="ECO:0000313" key="1">
    <source>
        <dbReference type="EMBL" id="VXC16713.1"/>
    </source>
</evidence>
<proteinExistence type="predicted"/>
<dbReference type="EMBL" id="CABWMC010000023">
    <property type="protein sequence ID" value="VXC16713.1"/>
    <property type="molecule type" value="Genomic_DNA"/>
</dbReference>
<sequence length="50" mass="6115">MKCTVHIYFQSNYYTDFYTYDVIVLGIYRGRENEKVINGNWTYVFNASWM</sequence>
<accession>A0A653WDI1</accession>
<protein>
    <submittedName>
        <fullName evidence="1">Uncharacterized protein</fullName>
    </submittedName>
</protein>
<name>A0A653WDI1_BACMY</name>
<dbReference type="Proteomes" id="UP000437562">
    <property type="component" value="Unassembled WGS sequence"/>
</dbReference>
<gene>
    <name evidence="1" type="ORF">BACI71_30127</name>
</gene>
<organism evidence="1 2">
    <name type="scientific">Bacillus mycoides</name>
    <dbReference type="NCBI Taxonomy" id="1405"/>
    <lineage>
        <taxon>Bacteria</taxon>
        <taxon>Bacillati</taxon>
        <taxon>Bacillota</taxon>
        <taxon>Bacilli</taxon>
        <taxon>Bacillales</taxon>
        <taxon>Bacillaceae</taxon>
        <taxon>Bacillus</taxon>
        <taxon>Bacillus cereus group</taxon>
    </lineage>
</organism>
<evidence type="ECO:0000313" key="2">
    <source>
        <dbReference type="Proteomes" id="UP000437562"/>
    </source>
</evidence>
<reference evidence="1 2" key="1">
    <citation type="submission" date="2019-10" db="EMBL/GenBank/DDBJ databases">
        <authorList>
            <person name="Karimi E."/>
        </authorList>
    </citation>
    <scope>NUCLEOTIDE SEQUENCE [LARGE SCALE GENOMIC DNA]</scope>
    <source>
        <strain evidence="1">Bacillus sp. 71</strain>
    </source>
</reference>